<dbReference type="Pfam" id="PF14486">
    <property type="entry name" value="DUF4432"/>
    <property type="match status" value="1"/>
</dbReference>
<name>A0A136Q6V7_9FIRM</name>
<sequence>MVKLLGKDYSKEDFRRYCVNISQVAGITETVYQDGRARGMRALRVRNGSGLDYTLLPDRCMDIAQLSFRGVNIGLLTRNGLCAPQQTAPVPGEFDRYFSGGMLTTCGLKNCGPEETDEYGRFAHTHGRINTLPCEQSWHYSRFSGGDYVLCAHAVTRDTALEGYNLSLTREISTQMSENELKITDEIENCDYNDTDYLILYHFNFGFPFLSEDLQVRIPTGGRRPRPRNEDARRTLDVWDRFEPPADNAAESVYFHSPEPDRDGTCTVRLENPGLKIGVAVSYETEHLPVLTQWRCTRSGEYALGIEPSNNEISGMQNERHEGRSMPIPAGSRHRFRLALRCYDL</sequence>
<evidence type="ECO:0000313" key="1">
    <source>
        <dbReference type="EMBL" id="KXK66372.1"/>
    </source>
</evidence>
<proteinExistence type="predicted"/>
<dbReference type="AlphaFoldDB" id="A0A136Q6V7"/>
<dbReference type="KEGG" id="cmiu:B1H56_14095"/>
<dbReference type="InterPro" id="IPR014718">
    <property type="entry name" value="GH-type_carb-bd"/>
</dbReference>
<dbReference type="GO" id="GO:0030246">
    <property type="term" value="F:carbohydrate binding"/>
    <property type="evidence" value="ECO:0007669"/>
    <property type="project" value="InterPro"/>
</dbReference>
<dbReference type="CDD" id="cd09023">
    <property type="entry name" value="Aldose_epim_Ec_c4013"/>
    <property type="match status" value="1"/>
</dbReference>
<accession>A0A136Q6V7</accession>
<evidence type="ECO:0000313" key="2">
    <source>
        <dbReference type="Proteomes" id="UP000070366"/>
    </source>
</evidence>
<reference evidence="1 2" key="1">
    <citation type="submission" date="2016-02" db="EMBL/GenBank/DDBJ databases">
        <authorList>
            <person name="Wen L."/>
            <person name="He K."/>
            <person name="Yang H."/>
        </authorList>
    </citation>
    <scope>NUCLEOTIDE SEQUENCE [LARGE SCALE GENOMIC DNA]</scope>
    <source>
        <strain evidence="1 2">DSM 22607</strain>
    </source>
</reference>
<protein>
    <recommendedName>
        <fullName evidence="3">Aldose 1-epimerase</fullName>
    </recommendedName>
</protein>
<dbReference type="STRING" id="626937.HMPREF3293_00778"/>
<organism evidence="1 2">
    <name type="scientific">Christensenella minuta</name>
    <dbReference type="NCBI Taxonomy" id="626937"/>
    <lineage>
        <taxon>Bacteria</taxon>
        <taxon>Bacillati</taxon>
        <taxon>Bacillota</taxon>
        <taxon>Clostridia</taxon>
        <taxon>Christensenellales</taxon>
        <taxon>Christensenellaceae</taxon>
        <taxon>Christensenella</taxon>
    </lineage>
</organism>
<dbReference type="InterPro" id="IPR027839">
    <property type="entry name" value="DUF4432"/>
</dbReference>
<dbReference type="RefSeq" id="WP_066523052.1">
    <property type="nucleotide sequence ID" value="NZ_CABMOF010000012.1"/>
</dbReference>
<dbReference type="Gene3D" id="2.70.98.10">
    <property type="match status" value="1"/>
</dbReference>
<comment type="caution">
    <text evidence="1">The sequence shown here is derived from an EMBL/GenBank/DDBJ whole genome shotgun (WGS) entry which is preliminary data.</text>
</comment>
<dbReference type="OrthoDB" id="9791280at2"/>
<dbReference type="EMBL" id="LSZW01000046">
    <property type="protein sequence ID" value="KXK66372.1"/>
    <property type="molecule type" value="Genomic_DNA"/>
</dbReference>
<dbReference type="Proteomes" id="UP000070366">
    <property type="component" value="Unassembled WGS sequence"/>
</dbReference>
<gene>
    <name evidence="1" type="ORF">HMPREF3293_00778</name>
</gene>
<keyword evidence="2" id="KW-1185">Reference proteome</keyword>
<evidence type="ECO:0008006" key="3">
    <source>
        <dbReference type="Google" id="ProtNLM"/>
    </source>
</evidence>